<sequence>MIFDQPQESSVTRPLPPEYVIDPDGSVVLRICFNWSCARRQTMTFTPDDMALLKRHLALCPGTSLHDRLQHVRIAIWQMELLAQKYQPLLANDRAINDFEAGLEGRMDCVDNASNTTNFLHILRDIGELAGWTVSPPKVRSRLNLTTVHWTAVMIDTETGHPWSIDSWFRPNGHLPMVMPLPSWIAKKKGWEAPFERLNSTPRSINELCDRPPNDHAGPVGLSLR</sequence>
<proteinExistence type="predicted"/>
<name>A0A9X1B921_9GAMM</name>
<evidence type="ECO:0000313" key="3">
    <source>
        <dbReference type="Proteomes" id="UP001138802"/>
    </source>
</evidence>
<keyword evidence="3" id="KW-1185">Reference proteome</keyword>
<dbReference type="Proteomes" id="UP001138802">
    <property type="component" value="Unassembled WGS sequence"/>
</dbReference>
<accession>A0A9X1B921</accession>
<dbReference type="EMBL" id="NRSD01000013">
    <property type="protein sequence ID" value="MBK1645514.1"/>
    <property type="molecule type" value="Genomic_DNA"/>
</dbReference>
<reference evidence="2 3" key="1">
    <citation type="journal article" date="2020" name="Microorganisms">
        <title>Osmotic Adaptation and Compatible Solute Biosynthesis of Phototrophic Bacteria as Revealed from Genome Analyses.</title>
        <authorList>
            <person name="Imhoff J.F."/>
            <person name="Rahn T."/>
            <person name="Kunzel S."/>
            <person name="Keller A."/>
            <person name="Neulinger S.C."/>
        </authorList>
    </citation>
    <scope>NUCLEOTIDE SEQUENCE [LARGE SCALE GENOMIC DNA]</scope>
    <source>
        <strain evidence="2 3">DSM 21303</strain>
    </source>
</reference>
<protein>
    <submittedName>
        <fullName evidence="2">Uncharacterized protein</fullName>
    </submittedName>
</protein>
<dbReference type="AlphaFoldDB" id="A0A9X1B921"/>
<gene>
    <name evidence="2" type="ORF">CKO25_12855</name>
</gene>
<organism evidence="2 3">
    <name type="scientific">Thiocapsa imhoffii</name>
    <dbReference type="NCBI Taxonomy" id="382777"/>
    <lineage>
        <taxon>Bacteria</taxon>
        <taxon>Pseudomonadati</taxon>
        <taxon>Pseudomonadota</taxon>
        <taxon>Gammaproteobacteria</taxon>
        <taxon>Chromatiales</taxon>
        <taxon>Chromatiaceae</taxon>
        <taxon>Thiocapsa</taxon>
    </lineage>
</organism>
<evidence type="ECO:0000256" key="1">
    <source>
        <dbReference type="SAM" id="MobiDB-lite"/>
    </source>
</evidence>
<comment type="caution">
    <text evidence="2">The sequence shown here is derived from an EMBL/GenBank/DDBJ whole genome shotgun (WGS) entry which is preliminary data.</text>
</comment>
<feature type="region of interest" description="Disordered" evidence="1">
    <location>
        <begin position="203"/>
        <end position="225"/>
    </location>
</feature>
<evidence type="ECO:0000313" key="2">
    <source>
        <dbReference type="EMBL" id="MBK1645514.1"/>
    </source>
</evidence>